<accession>A0A090MWT5</accession>
<organism evidence="2">
    <name type="scientific">Strongyloides ratti</name>
    <name type="common">Parasitic roundworm</name>
    <dbReference type="NCBI Taxonomy" id="34506"/>
    <lineage>
        <taxon>Eukaryota</taxon>
        <taxon>Metazoa</taxon>
        <taxon>Ecdysozoa</taxon>
        <taxon>Nematoda</taxon>
        <taxon>Chromadorea</taxon>
        <taxon>Rhabditida</taxon>
        <taxon>Tylenchina</taxon>
        <taxon>Panagrolaimomorpha</taxon>
        <taxon>Strongyloidoidea</taxon>
        <taxon>Strongyloididae</taxon>
        <taxon>Strongyloides</taxon>
    </lineage>
</organism>
<dbReference type="WBParaSite" id="SRAE_1000249900.1">
    <property type="protein sequence ID" value="SRAE_1000249900.1"/>
    <property type="gene ID" value="WBGene00259114"/>
</dbReference>
<proteinExistence type="predicted"/>
<evidence type="ECO:0000313" key="5">
    <source>
        <dbReference type="WormBase" id="SRAE_1000249900"/>
    </source>
</evidence>
<gene>
    <name evidence="2 4 5" type="ORF">SRAE_1000249900</name>
</gene>
<feature type="region of interest" description="Disordered" evidence="1">
    <location>
        <begin position="245"/>
        <end position="285"/>
    </location>
</feature>
<evidence type="ECO:0000313" key="4">
    <source>
        <dbReference type="WBParaSite" id="SRAE_1000249900.1"/>
    </source>
</evidence>
<dbReference type="WormBase" id="SRAE_1000249900">
    <property type="protein sequence ID" value="SRP01453"/>
    <property type="gene ID" value="WBGene00259114"/>
</dbReference>
<evidence type="ECO:0000256" key="1">
    <source>
        <dbReference type="SAM" id="MobiDB-lite"/>
    </source>
</evidence>
<protein>
    <submittedName>
        <fullName evidence="2 4">Uncharacterized protein</fullName>
    </submittedName>
</protein>
<dbReference type="CTD" id="36376609"/>
<dbReference type="RefSeq" id="XP_024503445.1">
    <property type="nucleotide sequence ID" value="XM_024649581.1"/>
</dbReference>
<reference evidence="2 3" key="1">
    <citation type="submission" date="2014-09" db="EMBL/GenBank/DDBJ databases">
        <authorList>
            <person name="Martin A.A."/>
        </authorList>
    </citation>
    <scope>NUCLEOTIDE SEQUENCE</scope>
    <source>
        <strain evidence="3">ED321</strain>
        <strain evidence="2">ED321 Heterogonic</strain>
    </source>
</reference>
<reference evidence="4" key="2">
    <citation type="submission" date="2020-12" db="UniProtKB">
        <authorList>
            <consortium name="WormBaseParasite"/>
        </authorList>
    </citation>
    <scope>IDENTIFICATION</scope>
</reference>
<evidence type="ECO:0000313" key="3">
    <source>
        <dbReference type="Proteomes" id="UP000035682"/>
    </source>
</evidence>
<dbReference type="AlphaFoldDB" id="A0A090MWT5"/>
<evidence type="ECO:0000313" key="2">
    <source>
        <dbReference type="EMBL" id="CEF64244.1"/>
    </source>
</evidence>
<dbReference type="EMBL" id="LN609528">
    <property type="protein sequence ID" value="CEF64244.1"/>
    <property type="molecule type" value="Genomic_DNA"/>
</dbReference>
<dbReference type="STRING" id="34506.A0A090MWT5"/>
<dbReference type="Proteomes" id="UP000035682">
    <property type="component" value="Unplaced"/>
</dbReference>
<dbReference type="GeneID" id="36376609"/>
<name>A0A090MWT5_STRRB</name>
<keyword evidence="3" id="KW-1185">Reference proteome</keyword>
<sequence length="285" mass="32299">MFIEFNKCVVDNFTECLEEICGKTNNSIVQYVRNFSQQYLRKYIQKGYVEAKLAKVEKMVQINKDSIIGQVNSGKSLSRNSSFGVTDANNKMINASINKESRPMIKNDSETEINENIIILRKNRSSTLTNPNLTSTIEIRKLIAQSTPNDFYIDKNMVNEDEEEERIRNIKERIESANIFTSDMTERKKTRNMFGIRKKDKHKFSIGKGILASGIGSVAISSNQTTAKNSSNPSIGELELENGEKELDNSTSSIAEGKHHLTTIQSVDEEEKIINNDENEINQND</sequence>